<sequence>MIPRAFAYNLASLFADFSDLSREESTHCKEIFKSVLSSLIHCQKLCRIAPVQALSAQLVVASKALPTEAVKTEAVTTEELGQAAGLYSKWEEELNQSFLDIGE</sequence>
<evidence type="ECO:0000313" key="1">
    <source>
        <dbReference type="EMBL" id="CAI4006073.1"/>
    </source>
</evidence>
<gene>
    <name evidence="1" type="ORF">C1SCF055_LOCUS31746</name>
</gene>
<name>A0A9P1GD88_9DINO</name>
<reference evidence="1" key="1">
    <citation type="submission" date="2022-10" db="EMBL/GenBank/DDBJ databases">
        <authorList>
            <person name="Chen Y."/>
            <person name="Dougan E. K."/>
            <person name="Chan C."/>
            <person name="Rhodes N."/>
            <person name="Thang M."/>
        </authorList>
    </citation>
    <scope>NUCLEOTIDE SEQUENCE</scope>
</reference>
<reference evidence="2 3" key="2">
    <citation type="submission" date="2024-05" db="EMBL/GenBank/DDBJ databases">
        <authorList>
            <person name="Chen Y."/>
            <person name="Shah S."/>
            <person name="Dougan E. K."/>
            <person name="Thang M."/>
            <person name="Chan C."/>
        </authorList>
    </citation>
    <scope>NUCLEOTIDE SEQUENCE [LARGE SCALE GENOMIC DNA]</scope>
</reference>
<comment type="caution">
    <text evidence="1">The sequence shown here is derived from an EMBL/GenBank/DDBJ whole genome shotgun (WGS) entry which is preliminary data.</text>
</comment>
<evidence type="ECO:0000313" key="3">
    <source>
        <dbReference type="Proteomes" id="UP001152797"/>
    </source>
</evidence>
<dbReference type="EMBL" id="CAMXCT030003757">
    <property type="protein sequence ID" value="CAL4793385.1"/>
    <property type="molecule type" value="Genomic_DNA"/>
</dbReference>
<dbReference type="EMBL" id="CAMXCT010003757">
    <property type="protein sequence ID" value="CAI4006073.1"/>
    <property type="molecule type" value="Genomic_DNA"/>
</dbReference>
<dbReference type="EMBL" id="CAMXCT020003757">
    <property type="protein sequence ID" value="CAL1159448.1"/>
    <property type="molecule type" value="Genomic_DNA"/>
</dbReference>
<protein>
    <submittedName>
        <fullName evidence="1">Uncharacterized protein</fullName>
    </submittedName>
</protein>
<evidence type="ECO:0000313" key="2">
    <source>
        <dbReference type="EMBL" id="CAL4793385.1"/>
    </source>
</evidence>
<keyword evidence="3" id="KW-1185">Reference proteome</keyword>
<dbReference type="Proteomes" id="UP001152797">
    <property type="component" value="Unassembled WGS sequence"/>
</dbReference>
<proteinExistence type="predicted"/>
<accession>A0A9P1GD88</accession>
<organism evidence="1">
    <name type="scientific">Cladocopium goreaui</name>
    <dbReference type="NCBI Taxonomy" id="2562237"/>
    <lineage>
        <taxon>Eukaryota</taxon>
        <taxon>Sar</taxon>
        <taxon>Alveolata</taxon>
        <taxon>Dinophyceae</taxon>
        <taxon>Suessiales</taxon>
        <taxon>Symbiodiniaceae</taxon>
        <taxon>Cladocopium</taxon>
    </lineage>
</organism>
<dbReference type="AlphaFoldDB" id="A0A9P1GD88"/>